<feature type="transmembrane region" description="Helical" evidence="1">
    <location>
        <begin position="516"/>
        <end position="538"/>
    </location>
</feature>
<name>A0A9W2YV28_BIOGL</name>
<keyword evidence="2" id="KW-1185">Reference proteome</keyword>
<proteinExistence type="predicted"/>
<dbReference type="AlphaFoldDB" id="A0A9W2YV28"/>
<evidence type="ECO:0000313" key="2">
    <source>
        <dbReference type="Proteomes" id="UP001165740"/>
    </source>
</evidence>
<sequence>MDLNTCMDHLNQDCYCWCNEERNISFAINITATTLLDQNKLSAKLYTKNKDVCIESQVIQLPAISKNCSRMMLENCTTLVAEGEIVTCTCTLSRSASNKHAVSWNTSQHQLNLKASATVSFIARIPQQELTCVAKAFQGTEYFALVFLPFVVSKIHNVSCDTILHHDGSANISCTTGRIYPRAKCKFFQYTDKKPRRQIENVSYKHTIVSRHPLYYTTLCGMHLKDAHLETNALNVTAYLYPEHVNITHSSRFAIRRTVSVDVTKDLDLANAVSGVTLQKYTQQDSVTSCLEGLITLQDKMVFRTLVDLTAFNNTLRSVSYEVKRHTRFYFKSVCFLKIPSMCKGYNTKECYCQPTQTENLYLFVLNATAYEIYSRGFVKVSVMLKNLSILSTDTINIPPIYDPSYIWSSFSINNVFLQETKCRAMVSGKEVKIEYTCDIDWPSPCRLEILDASTNDTVLRGSNVIKSTKSFDGPTNLTWVLKKQYCHGTEEHTFHCFIHVESREEVMMSSTGLTIIYSVAILFVLVLVVTLVSCLCWKKKIKRASHRKEKSINNEEETELNSFRGD</sequence>
<dbReference type="OrthoDB" id="6156577at2759"/>
<dbReference type="Proteomes" id="UP001165740">
    <property type="component" value="Chromosome 14"/>
</dbReference>
<keyword evidence="1" id="KW-1133">Transmembrane helix</keyword>
<reference evidence="3" key="1">
    <citation type="submission" date="2025-08" db="UniProtKB">
        <authorList>
            <consortium name="RefSeq"/>
        </authorList>
    </citation>
    <scope>IDENTIFICATION</scope>
</reference>
<keyword evidence="1" id="KW-0812">Transmembrane</keyword>
<keyword evidence="1" id="KW-0472">Membrane</keyword>
<accession>A0A9W2YV28</accession>
<organism evidence="2 3">
    <name type="scientific">Biomphalaria glabrata</name>
    <name type="common">Bloodfluke planorb</name>
    <name type="synonym">Freshwater snail</name>
    <dbReference type="NCBI Taxonomy" id="6526"/>
    <lineage>
        <taxon>Eukaryota</taxon>
        <taxon>Metazoa</taxon>
        <taxon>Spiralia</taxon>
        <taxon>Lophotrochozoa</taxon>
        <taxon>Mollusca</taxon>
        <taxon>Gastropoda</taxon>
        <taxon>Heterobranchia</taxon>
        <taxon>Euthyneura</taxon>
        <taxon>Panpulmonata</taxon>
        <taxon>Hygrophila</taxon>
        <taxon>Lymnaeoidea</taxon>
        <taxon>Planorbidae</taxon>
        <taxon>Biomphalaria</taxon>
    </lineage>
</organism>
<evidence type="ECO:0000313" key="3">
    <source>
        <dbReference type="RefSeq" id="XP_055866583.1"/>
    </source>
</evidence>
<gene>
    <name evidence="3" type="primary">LOC106053879</name>
</gene>
<evidence type="ECO:0000256" key="1">
    <source>
        <dbReference type="SAM" id="Phobius"/>
    </source>
</evidence>
<dbReference type="RefSeq" id="XP_055866583.1">
    <property type="nucleotide sequence ID" value="XM_056010608.1"/>
</dbReference>
<dbReference type="GeneID" id="106053879"/>
<protein>
    <submittedName>
        <fullName evidence="3">Uncharacterized protein LOC106053879</fullName>
    </submittedName>
</protein>